<keyword evidence="7" id="KW-1185">Reference proteome</keyword>
<dbReference type="EMBL" id="JAVXUP010000262">
    <property type="protein sequence ID" value="KAK3032620.1"/>
    <property type="molecule type" value="Genomic_DNA"/>
</dbReference>
<feature type="region of interest" description="Disordered" evidence="3">
    <location>
        <begin position="1"/>
        <end position="21"/>
    </location>
</feature>
<evidence type="ECO:0000256" key="2">
    <source>
        <dbReference type="ARBA" id="ARBA00023157"/>
    </source>
</evidence>
<dbReference type="SMART" id="SM00473">
    <property type="entry name" value="PAN_AP"/>
    <property type="match status" value="1"/>
</dbReference>
<dbReference type="SUPFAM" id="SSF57414">
    <property type="entry name" value="Hairpin loop containing domain-like"/>
    <property type="match status" value="1"/>
</dbReference>
<dbReference type="Pfam" id="PF08276">
    <property type="entry name" value="PAN_2"/>
    <property type="match status" value="1"/>
</dbReference>
<dbReference type="Gene3D" id="3.30.200.20">
    <property type="entry name" value="Phosphorylase Kinase, domain 1"/>
    <property type="match status" value="1"/>
</dbReference>
<dbReference type="CDD" id="cd01098">
    <property type="entry name" value="PAN_AP_plant"/>
    <property type="match status" value="1"/>
</dbReference>
<dbReference type="PROSITE" id="PS50948">
    <property type="entry name" value="PAN"/>
    <property type="match status" value="1"/>
</dbReference>
<evidence type="ECO:0000313" key="6">
    <source>
        <dbReference type="EMBL" id="KAK3032620.1"/>
    </source>
</evidence>
<feature type="transmembrane region" description="Helical" evidence="4">
    <location>
        <begin position="245"/>
        <end position="266"/>
    </location>
</feature>
<dbReference type="AlphaFoldDB" id="A0AA88WXZ8"/>
<dbReference type="PANTHER" id="PTHR32444:SF198">
    <property type="entry name" value="BULB-TYPE LECTIN DOMAIN-CONTAINING PROTEIN"/>
    <property type="match status" value="1"/>
</dbReference>
<proteinExistence type="predicted"/>
<feature type="non-terminal residue" evidence="6">
    <location>
        <position position="342"/>
    </location>
</feature>
<dbReference type="GO" id="GO:0048544">
    <property type="term" value="P:recognition of pollen"/>
    <property type="evidence" value="ECO:0007669"/>
    <property type="project" value="InterPro"/>
</dbReference>
<comment type="caution">
    <text evidence="6">The sequence shown here is derived from an EMBL/GenBank/DDBJ whole genome shotgun (WGS) entry which is preliminary data.</text>
</comment>
<dbReference type="Pfam" id="PF00954">
    <property type="entry name" value="S_locus_glycop"/>
    <property type="match status" value="1"/>
</dbReference>
<keyword evidence="4" id="KW-0812">Transmembrane</keyword>
<protein>
    <recommendedName>
        <fullName evidence="5">Apple domain-containing protein</fullName>
    </recommendedName>
</protein>
<dbReference type="InterPro" id="IPR000858">
    <property type="entry name" value="S_locus_glycoprot_dom"/>
</dbReference>
<accession>A0AA88WXZ8</accession>
<name>A0AA88WXZ8_9ASTE</name>
<keyword evidence="4" id="KW-1133">Transmembrane helix</keyword>
<dbReference type="InterPro" id="IPR003609">
    <property type="entry name" value="Pan_app"/>
</dbReference>
<keyword evidence="4" id="KW-0472">Membrane</keyword>
<evidence type="ECO:0000256" key="4">
    <source>
        <dbReference type="SAM" id="Phobius"/>
    </source>
</evidence>
<reference evidence="6" key="1">
    <citation type="submission" date="2022-12" db="EMBL/GenBank/DDBJ databases">
        <title>Draft genome assemblies for two species of Escallonia (Escalloniales).</title>
        <authorList>
            <person name="Chanderbali A."/>
            <person name="Dervinis C."/>
            <person name="Anghel I."/>
            <person name="Soltis D."/>
            <person name="Soltis P."/>
            <person name="Zapata F."/>
        </authorList>
    </citation>
    <scope>NUCLEOTIDE SEQUENCE</scope>
    <source>
        <strain evidence="6">UCBG64.0493</strain>
        <tissue evidence="6">Leaf</tissue>
    </source>
</reference>
<evidence type="ECO:0000256" key="1">
    <source>
        <dbReference type="ARBA" id="ARBA00022729"/>
    </source>
</evidence>
<evidence type="ECO:0000256" key="3">
    <source>
        <dbReference type="SAM" id="MobiDB-lite"/>
    </source>
</evidence>
<gene>
    <name evidence="6" type="ORF">RJ639_036580</name>
</gene>
<evidence type="ECO:0000259" key="5">
    <source>
        <dbReference type="PROSITE" id="PS50948"/>
    </source>
</evidence>
<organism evidence="6 7">
    <name type="scientific">Escallonia herrerae</name>
    <dbReference type="NCBI Taxonomy" id="1293975"/>
    <lineage>
        <taxon>Eukaryota</taxon>
        <taxon>Viridiplantae</taxon>
        <taxon>Streptophyta</taxon>
        <taxon>Embryophyta</taxon>
        <taxon>Tracheophyta</taxon>
        <taxon>Spermatophyta</taxon>
        <taxon>Magnoliopsida</taxon>
        <taxon>eudicotyledons</taxon>
        <taxon>Gunneridae</taxon>
        <taxon>Pentapetalae</taxon>
        <taxon>asterids</taxon>
        <taxon>campanulids</taxon>
        <taxon>Escalloniales</taxon>
        <taxon>Escalloniaceae</taxon>
        <taxon>Escallonia</taxon>
    </lineage>
</organism>
<keyword evidence="1" id="KW-0732">Signal</keyword>
<keyword evidence="2" id="KW-1015">Disulfide bond</keyword>
<evidence type="ECO:0000313" key="7">
    <source>
        <dbReference type="Proteomes" id="UP001188597"/>
    </source>
</evidence>
<dbReference type="Proteomes" id="UP001188597">
    <property type="component" value="Unassembled WGS sequence"/>
</dbReference>
<dbReference type="PANTHER" id="PTHR32444">
    <property type="entry name" value="BULB-TYPE LECTIN DOMAIN-CONTAINING PROTEIN"/>
    <property type="match status" value="1"/>
</dbReference>
<sequence length="342" mass="38614">MRIFMSNTHEKTQLTSWKSPSDPSVGIYSVGNNPPNLPQLKAWNGSNPYWRSGLWNGQKFIGIPKKDSSYSNGFDLIKQDDGSTYLTFDVGNESIITYFFLDSGGTLLQKYWDDGKEDWEIPWTAVGDEYDVYGKCRAFGSCNVQDSRLCTCLEGFEPRNFDERSRKNWTIPDFAEWSDAPEGVCGSKCLNNCSCIAYTYNIGIGCMLWSGNLIDIVKFRESDDGVDLYVRLAYSELDKKKNMDLIIAVTVITGSVSLVLVTIIAWKCMAKGKDDQMIFAESAKKNRSRLLLYRRGKSSLEKMNRVKLEDLPVFKFEKLAEGTENFHAAQKLGQGGFGAVYK</sequence>
<feature type="domain" description="Apple" evidence="5">
    <location>
        <begin position="152"/>
        <end position="233"/>
    </location>
</feature>